<organism evidence="3 4">
    <name type="scientific">Novosphingobium barchaimii LL02</name>
    <dbReference type="NCBI Taxonomy" id="1114963"/>
    <lineage>
        <taxon>Bacteria</taxon>
        <taxon>Pseudomonadati</taxon>
        <taxon>Pseudomonadota</taxon>
        <taxon>Alphaproteobacteria</taxon>
        <taxon>Sphingomonadales</taxon>
        <taxon>Sphingomonadaceae</taxon>
        <taxon>Novosphingobium</taxon>
    </lineage>
</organism>
<keyword evidence="2" id="KW-0472">Membrane</keyword>
<evidence type="ECO:0008006" key="5">
    <source>
        <dbReference type="Google" id="ProtNLM"/>
    </source>
</evidence>
<dbReference type="AlphaFoldDB" id="A0A0J8AYB3"/>
<proteinExistence type="predicted"/>
<dbReference type="EMBL" id="JACU01000002">
    <property type="protein sequence ID" value="KMS59195.1"/>
    <property type="molecule type" value="Genomic_DNA"/>
</dbReference>
<keyword evidence="1" id="KW-0802">TPR repeat</keyword>
<evidence type="ECO:0000256" key="1">
    <source>
        <dbReference type="PROSITE-ProRule" id="PRU00339"/>
    </source>
</evidence>
<dbReference type="PANTHER" id="PTHR12558">
    <property type="entry name" value="CELL DIVISION CYCLE 16,23,27"/>
    <property type="match status" value="1"/>
</dbReference>
<protein>
    <recommendedName>
        <fullName evidence="5">Tetratricopeptide repeat protein</fullName>
    </recommendedName>
</protein>
<sequence length="615" mass="65695">MTCSSSTISSPEPARREGRRVAGWLGVSALVPLLCLLALFTGLSAQPAHGERPQRDVLVEQAGKALARGDGIDAEAKLKAALVHGATGPDISAMMGQALMAQGRRDRARPWLAPGRFSPATAAIGWRTLGLLERLDGNLPASGRAYDKALAIIPKDASLWVEIGHLRYAGGEHRLAIDAAEHALALDPGSVRALEFRGQLVRDRYGLLAAIPWFEQAIMRDPKDVPVLLEYAATLGELGHATECLTVTRRVLQLSPKNPRAYYLQAALAARAGDYDLARRLLVRTKGKLDSQPGVQMLRGVVEIAAGNFSAAAEALEAVLQARPDNRHARDLLARAIGMGRQYRYATLRFADDIANGEASPYVLTMVARAWEALGDRQRAGELLDRAARPSVAALHILGNAGRIGEMLELGQTGAAQGAAEAARKSDPGFYDAQAIAGDVQLALGHGAEAQARYVAATEIRMSESLFQRRFAAYAMAHDSRGGRELVEGYLRQNPTSRPALRAAAQMSIGEGDLGRARAILSWLRDNGGEGDVELLSDLAMAQAQTGDLEAARGSALAAYRLQRSSPLATQALGYSYAMLGSQPDEARALLDKAQAIAGDTPLIADARKRLRVKG</sequence>
<feature type="repeat" description="TPR" evidence="1">
    <location>
        <begin position="157"/>
        <end position="190"/>
    </location>
</feature>
<evidence type="ECO:0000313" key="3">
    <source>
        <dbReference type="EMBL" id="KMS59195.1"/>
    </source>
</evidence>
<dbReference type="SUPFAM" id="SSF48452">
    <property type="entry name" value="TPR-like"/>
    <property type="match status" value="4"/>
</dbReference>
<keyword evidence="2" id="KW-1133">Transmembrane helix</keyword>
<dbReference type="Pfam" id="PF13432">
    <property type="entry name" value="TPR_16"/>
    <property type="match status" value="4"/>
</dbReference>
<dbReference type="PROSITE" id="PS50005">
    <property type="entry name" value="TPR"/>
    <property type="match status" value="1"/>
</dbReference>
<comment type="caution">
    <text evidence="3">The sequence shown here is derived from an EMBL/GenBank/DDBJ whole genome shotgun (WGS) entry which is preliminary data.</text>
</comment>
<dbReference type="OrthoDB" id="7259535at2"/>
<feature type="transmembrane region" description="Helical" evidence="2">
    <location>
        <begin position="21"/>
        <end position="43"/>
    </location>
</feature>
<accession>A0A0J8AYB3</accession>
<evidence type="ECO:0000313" key="4">
    <source>
        <dbReference type="Proteomes" id="UP000052268"/>
    </source>
</evidence>
<keyword evidence="2" id="KW-0812">Transmembrane</keyword>
<dbReference type="InterPro" id="IPR011990">
    <property type="entry name" value="TPR-like_helical_dom_sf"/>
</dbReference>
<keyword evidence="4" id="KW-1185">Reference proteome</keyword>
<evidence type="ECO:0000256" key="2">
    <source>
        <dbReference type="SAM" id="Phobius"/>
    </source>
</evidence>
<dbReference type="PATRIC" id="fig|1114963.3.peg.545"/>
<gene>
    <name evidence="3" type="ORF">V474_08230</name>
</gene>
<reference evidence="3 4" key="1">
    <citation type="journal article" date="2015" name="G3 (Bethesda)">
        <title>Insights into Ongoing Evolution of the Hexachlorocyclohexane Catabolic Pathway from Comparative Genomics of Ten Sphingomonadaceae Strains.</title>
        <authorList>
            <person name="Pearce S.L."/>
            <person name="Oakeshott J.G."/>
            <person name="Pandey G."/>
        </authorList>
    </citation>
    <scope>NUCLEOTIDE SEQUENCE [LARGE SCALE GENOMIC DNA]</scope>
    <source>
        <strain evidence="3 4">LL02</strain>
    </source>
</reference>
<dbReference type="PANTHER" id="PTHR12558:SF13">
    <property type="entry name" value="CELL DIVISION CYCLE PROTEIN 27 HOMOLOG"/>
    <property type="match status" value="1"/>
</dbReference>
<dbReference type="SMART" id="SM00028">
    <property type="entry name" value="TPR"/>
    <property type="match status" value="7"/>
</dbReference>
<dbReference type="Proteomes" id="UP000052268">
    <property type="component" value="Unassembled WGS sequence"/>
</dbReference>
<dbReference type="InterPro" id="IPR019734">
    <property type="entry name" value="TPR_rpt"/>
</dbReference>
<name>A0A0J8AYB3_9SPHN</name>
<dbReference type="Gene3D" id="1.25.40.10">
    <property type="entry name" value="Tetratricopeptide repeat domain"/>
    <property type="match status" value="3"/>
</dbReference>